<keyword evidence="10" id="KW-0813">Transport</keyword>
<feature type="binding site" evidence="10">
    <location>
        <position position="90"/>
    </location>
    <ligand>
        <name>Na(+)</name>
        <dbReference type="ChEBI" id="CHEBI:29101"/>
        <note>structural</note>
    </ligand>
</feature>
<keyword evidence="3 10" id="KW-0812">Transmembrane</keyword>
<dbReference type="PANTHER" id="PTHR28259:SF1">
    <property type="entry name" value="FLUORIDE EXPORT PROTEIN 1-RELATED"/>
    <property type="match status" value="1"/>
</dbReference>
<evidence type="ECO:0000313" key="12">
    <source>
        <dbReference type="Proteomes" id="UP001501035"/>
    </source>
</evidence>
<keyword evidence="4 10" id="KW-1133">Transmembrane helix</keyword>
<reference evidence="12" key="1">
    <citation type="journal article" date="2019" name="Int. J. Syst. Evol. Microbiol.">
        <title>The Global Catalogue of Microorganisms (GCM) 10K type strain sequencing project: providing services to taxonomists for standard genome sequencing and annotation.</title>
        <authorList>
            <consortium name="The Broad Institute Genomics Platform"/>
            <consortium name="The Broad Institute Genome Sequencing Center for Infectious Disease"/>
            <person name="Wu L."/>
            <person name="Ma J."/>
        </authorList>
    </citation>
    <scope>NUCLEOTIDE SEQUENCE [LARGE SCALE GENOMIC DNA]</scope>
    <source>
        <strain evidence="12">JCM 14234</strain>
    </source>
</reference>
<keyword evidence="5 10" id="KW-0472">Membrane</keyword>
<feature type="binding site" evidence="10">
    <location>
        <position position="87"/>
    </location>
    <ligand>
        <name>Na(+)</name>
        <dbReference type="ChEBI" id="CHEBI:29101"/>
        <note>structural</note>
    </ligand>
</feature>
<evidence type="ECO:0000256" key="9">
    <source>
        <dbReference type="ARBA" id="ARBA00049940"/>
    </source>
</evidence>
<keyword evidence="6 10" id="KW-0407">Ion channel</keyword>
<comment type="activity regulation">
    <text evidence="10">Na(+) is not transported, but it plays an essential structural role and its presence is essential for fluoride channel function.</text>
</comment>
<evidence type="ECO:0000256" key="4">
    <source>
        <dbReference type="ARBA" id="ARBA00022989"/>
    </source>
</evidence>
<comment type="function">
    <text evidence="9 10">Fluoride-specific ion channel. Important for reducing fluoride concentration in the cell, thus reducing its toxicity.</text>
</comment>
<proteinExistence type="inferred from homology"/>
<evidence type="ECO:0000256" key="2">
    <source>
        <dbReference type="ARBA" id="ARBA00022475"/>
    </source>
</evidence>
<evidence type="ECO:0000256" key="10">
    <source>
        <dbReference type="HAMAP-Rule" id="MF_00454"/>
    </source>
</evidence>
<evidence type="ECO:0000256" key="7">
    <source>
        <dbReference type="ARBA" id="ARBA00035120"/>
    </source>
</evidence>
<protein>
    <recommendedName>
        <fullName evidence="10">Fluoride-specific ion channel FluC</fullName>
    </recommendedName>
</protein>
<keyword evidence="10" id="KW-0479">Metal-binding</keyword>
<evidence type="ECO:0000313" key="11">
    <source>
        <dbReference type="EMBL" id="GAA3035988.1"/>
    </source>
</evidence>
<evidence type="ECO:0000256" key="6">
    <source>
        <dbReference type="ARBA" id="ARBA00023303"/>
    </source>
</evidence>
<evidence type="ECO:0000256" key="1">
    <source>
        <dbReference type="ARBA" id="ARBA00004651"/>
    </source>
</evidence>
<dbReference type="InterPro" id="IPR003691">
    <property type="entry name" value="FluC"/>
</dbReference>
<dbReference type="EMBL" id="BAAAVS010000023">
    <property type="protein sequence ID" value="GAA3035988.1"/>
    <property type="molecule type" value="Genomic_DNA"/>
</dbReference>
<accession>A0ABP6L8J5</accession>
<gene>
    <name evidence="10" type="primary">fluC</name>
    <name evidence="10" type="synonym">crcB</name>
    <name evidence="11" type="ORF">GCM10010528_15880</name>
</gene>
<dbReference type="Pfam" id="PF02537">
    <property type="entry name" value="CRCB"/>
    <property type="match status" value="1"/>
</dbReference>
<keyword evidence="2 10" id="KW-1003">Cell membrane</keyword>
<sequence>MSPFPPLLRDPPGLALVFAGGAAGTAARLGVEQFAPAEPGQWPLTTLLVNITGALVLAALLEYLASSRVDAELGRGIRLFGGTGICGGFTTYSTFADEQVMLIRDGHLLLALAYGGATLVVGALGTVAGLVLGARIARLGPDPVRSVEPDLVDPDVPR</sequence>
<dbReference type="Proteomes" id="UP001501035">
    <property type="component" value="Unassembled WGS sequence"/>
</dbReference>
<feature type="transmembrane region" description="Helical" evidence="10">
    <location>
        <begin position="108"/>
        <end position="132"/>
    </location>
</feature>
<keyword evidence="10" id="KW-0406">Ion transport</keyword>
<dbReference type="PANTHER" id="PTHR28259">
    <property type="entry name" value="FLUORIDE EXPORT PROTEIN 1-RELATED"/>
    <property type="match status" value="1"/>
</dbReference>
<feature type="transmembrane region" description="Helical" evidence="10">
    <location>
        <begin position="44"/>
        <end position="65"/>
    </location>
</feature>
<name>A0ABP6L8J5_9ACTN</name>
<evidence type="ECO:0000256" key="3">
    <source>
        <dbReference type="ARBA" id="ARBA00022692"/>
    </source>
</evidence>
<dbReference type="HAMAP" id="MF_00454">
    <property type="entry name" value="FluC"/>
    <property type="match status" value="1"/>
</dbReference>
<keyword evidence="10" id="KW-0915">Sodium</keyword>
<comment type="caution">
    <text evidence="11">The sequence shown here is derived from an EMBL/GenBank/DDBJ whole genome shotgun (WGS) entry which is preliminary data.</text>
</comment>
<feature type="transmembrane region" description="Helical" evidence="10">
    <location>
        <begin position="77"/>
        <end position="96"/>
    </location>
</feature>
<keyword evidence="12" id="KW-1185">Reference proteome</keyword>
<comment type="subcellular location">
    <subcellularLocation>
        <location evidence="1 10">Cell membrane</location>
        <topology evidence="1 10">Multi-pass membrane protein</topology>
    </subcellularLocation>
</comment>
<comment type="similarity">
    <text evidence="7 10">Belongs to the fluoride channel Fluc/FEX (TC 1.A.43) family.</text>
</comment>
<comment type="catalytic activity">
    <reaction evidence="8">
        <text>fluoride(in) = fluoride(out)</text>
        <dbReference type="Rhea" id="RHEA:76159"/>
        <dbReference type="ChEBI" id="CHEBI:17051"/>
    </reaction>
    <physiologicalReaction direction="left-to-right" evidence="8">
        <dbReference type="Rhea" id="RHEA:76160"/>
    </physiologicalReaction>
</comment>
<evidence type="ECO:0000256" key="5">
    <source>
        <dbReference type="ARBA" id="ARBA00023136"/>
    </source>
</evidence>
<organism evidence="11 12">
    <name type="scientific">Gordonia defluvii</name>
    <dbReference type="NCBI Taxonomy" id="283718"/>
    <lineage>
        <taxon>Bacteria</taxon>
        <taxon>Bacillati</taxon>
        <taxon>Actinomycetota</taxon>
        <taxon>Actinomycetes</taxon>
        <taxon>Mycobacteriales</taxon>
        <taxon>Gordoniaceae</taxon>
        <taxon>Gordonia</taxon>
    </lineage>
</organism>
<evidence type="ECO:0000256" key="8">
    <source>
        <dbReference type="ARBA" id="ARBA00035585"/>
    </source>
</evidence>